<dbReference type="Gene3D" id="3.90.228.10">
    <property type="match status" value="1"/>
</dbReference>
<dbReference type="Pfam" id="PF02825">
    <property type="entry name" value="WWE"/>
    <property type="match status" value="1"/>
</dbReference>
<evidence type="ECO:0000256" key="5">
    <source>
        <dbReference type="ARBA" id="ARBA00023027"/>
    </source>
</evidence>
<dbReference type="FunCoup" id="A0A674GMA7">
    <property type="interactions" value="273"/>
</dbReference>
<accession>A0A674GMA7</accession>
<dbReference type="PANTHER" id="PTHR45740">
    <property type="entry name" value="POLY [ADP-RIBOSE] POLYMERASE"/>
    <property type="match status" value="1"/>
</dbReference>
<reference evidence="13 14" key="1">
    <citation type="journal article" date="2010" name="Nature">
        <title>The genome of a songbird.</title>
        <authorList>
            <person name="Warren W.C."/>
            <person name="Clayton D.F."/>
            <person name="Ellegren H."/>
            <person name="Arnold A.P."/>
            <person name="Hillier L.W."/>
            <person name="Kunstner A."/>
            <person name="Searle S."/>
            <person name="White S."/>
            <person name="Vilella A.J."/>
            <person name="Fairley S."/>
            <person name="Heger A."/>
            <person name="Kong L."/>
            <person name="Ponting C.P."/>
            <person name="Jarvis E.D."/>
            <person name="Mello C.V."/>
            <person name="Minx P."/>
            <person name="Lovell P."/>
            <person name="Velho T.A."/>
            <person name="Ferris M."/>
            <person name="Balakrishnan C.N."/>
            <person name="Sinha S."/>
            <person name="Blatti C."/>
            <person name="London S.E."/>
            <person name="Li Y."/>
            <person name="Lin Y.C."/>
            <person name="George J."/>
            <person name="Sweedler J."/>
            <person name="Southey B."/>
            <person name="Gunaratne P."/>
            <person name="Watson M."/>
            <person name="Nam K."/>
            <person name="Backstrom N."/>
            <person name="Smeds L."/>
            <person name="Nabholz B."/>
            <person name="Itoh Y."/>
            <person name="Whitney O."/>
            <person name="Pfenning A.R."/>
            <person name="Howard J."/>
            <person name="Volker M."/>
            <person name="Skinner B.M."/>
            <person name="Griffin D.K."/>
            <person name="Ye L."/>
            <person name="McLaren W.M."/>
            <person name="Flicek P."/>
            <person name="Quesada V."/>
            <person name="Velasco G."/>
            <person name="Lopez-Otin C."/>
            <person name="Puente X.S."/>
            <person name="Olender T."/>
            <person name="Lancet D."/>
            <person name="Smit A.F."/>
            <person name="Hubley R."/>
            <person name="Konkel M.K."/>
            <person name="Walker J.A."/>
            <person name="Batzer M.A."/>
            <person name="Gu W."/>
            <person name="Pollock D.D."/>
            <person name="Chen L."/>
            <person name="Cheng Z."/>
            <person name="Eichler E.E."/>
            <person name="Stapley J."/>
            <person name="Slate J."/>
            <person name="Ekblom R."/>
            <person name="Birkhead T."/>
            <person name="Burke T."/>
            <person name="Burt D."/>
            <person name="Scharff C."/>
            <person name="Adam I."/>
            <person name="Richard H."/>
            <person name="Sultan M."/>
            <person name="Soldatov A."/>
            <person name="Lehrach H."/>
            <person name="Edwards S.V."/>
            <person name="Yang S.P."/>
            <person name="Li X."/>
            <person name="Graves T."/>
            <person name="Fulton L."/>
            <person name="Nelson J."/>
            <person name="Chinwalla A."/>
            <person name="Hou S."/>
            <person name="Mardis E.R."/>
            <person name="Wilson R.K."/>
        </authorList>
    </citation>
    <scope>NUCLEOTIDE SEQUENCE [LARGE SCALE GENOMIC DNA]</scope>
</reference>
<dbReference type="GO" id="GO:0005829">
    <property type="term" value="C:cytosol"/>
    <property type="evidence" value="ECO:0007669"/>
    <property type="project" value="Ensembl"/>
</dbReference>
<feature type="chain" id="PRO_5025366864" description="Poly [ADP-ribose] polymerase" evidence="10">
    <location>
        <begin position="26"/>
        <end position="457"/>
    </location>
</feature>
<dbReference type="InterPro" id="IPR051712">
    <property type="entry name" value="ARTD-AVP"/>
</dbReference>
<keyword evidence="3 8" id="KW-0808">Transferase</keyword>
<organism evidence="13 14">
    <name type="scientific">Taeniopygia guttata</name>
    <name type="common">Zebra finch</name>
    <name type="synonym">Poephila guttata</name>
    <dbReference type="NCBI Taxonomy" id="59729"/>
    <lineage>
        <taxon>Eukaryota</taxon>
        <taxon>Metazoa</taxon>
        <taxon>Chordata</taxon>
        <taxon>Craniata</taxon>
        <taxon>Vertebrata</taxon>
        <taxon>Euteleostomi</taxon>
        <taxon>Archelosauria</taxon>
        <taxon>Archosauria</taxon>
        <taxon>Dinosauria</taxon>
        <taxon>Saurischia</taxon>
        <taxon>Theropoda</taxon>
        <taxon>Coelurosauria</taxon>
        <taxon>Aves</taxon>
        <taxon>Neognathae</taxon>
        <taxon>Neoaves</taxon>
        <taxon>Telluraves</taxon>
        <taxon>Australaves</taxon>
        <taxon>Passeriformes</taxon>
        <taxon>Passeroidea</taxon>
        <taxon>Estrildidae</taxon>
        <taxon>Estrildinae</taxon>
        <taxon>Taeniopygia</taxon>
    </lineage>
</organism>
<dbReference type="GO" id="GO:0070213">
    <property type="term" value="P:protein auto-ADP-ribosylation"/>
    <property type="evidence" value="ECO:0007669"/>
    <property type="project" value="Ensembl"/>
</dbReference>
<dbReference type="InterPro" id="IPR012317">
    <property type="entry name" value="Poly(ADP-ribose)pol_cat_dom"/>
</dbReference>
<reference evidence="13" key="3">
    <citation type="submission" date="2025-09" db="UniProtKB">
        <authorList>
            <consortium name="Ensembl"/>
        </authorList>
    </citation>
    <scope>IDENTIFICATION</scope>
</reference>
<dbReference type="Ensembl" id="ENSTGUT00000038221.1">
    <property type="protein sequence ID" value="ENSTGUP00000023601.1"/>
    <property type="gene ID" value="ENSTGUG00000013169.2"/>
</dbReference>
<evidence type="ECO:0000256" key="4">
    <source>
        <dbReference type="ARBA" id="ARBA00022765"/>
    </source>
</evidence>
<evidence type="ECO:0000259" key="11">
    <source>
        <dbReference type="PROSITE" id="PS50918"/>
    </source>
</evidence>
<dbReference type="AlphaFoldDB" id="A0A674GMA7"/>
<evidence type="ECO:0000256" key="10">
    <source>
        <dbReference type="SAM" id="SignalP"/>
    </source>
</evidence>
<keyword evidence="10" id="KW-0732">Signal</keyword>
<dbReference type="GO" id="GO:0006998">
    <property type="term" value="P:nuclear envelope organization"/>
    <property type="evidence" value="ECO:0007669"/>
    <property type="project" value="Ensembl"/>
</dbReference>
<dbReference type="GO" id="GO:0005635">
    <property type="term" value="C:nuclear envelope"/>
    <property type="evidence" value="ECO:0007669"/>
    <property type="project" value="Ensembl"/>
</dbReference>
<gene>
    <name evidence="13" type="primary">PARP11</name>
</gene>
<dbReference type="GeneTree" id="ENSGT00940000156857"/>
<dbReference type="GO" id="GO:1990404">
    <property type="term" value="F:NAD+-protein mono-ADP-ribosyltransferase activity"/>
    <property type="evidence" value="ECO:0007669"/>
    <property type="project" value="Ensembl"/>
</dbReference>
<feature type="signal peptide" evidence="10">
    <location>
        <begin position="1"/>
        <end position="25"/>
    </location>
</feature>
<evidence type="ECO:0000256" key="6">
    <source>
        <dbReference type="ARBA" id="ARBA00023242"/>
    </source>
</evidence>
<dbReference type="PANTHER" id="PTHR45740:SF4">
    <property type="entry name" value="PROTEIN MONO-ADP-RIBOSYLTRANSFERASE PARP11"/>
    <property type="match status" value="1"/>
</dbReference>
<feature type="domain" description="WWE" evidence="11">
    <location>
        <begin position="142"/>
        <end position="226"/>
    </location>
</feature>
<dbReference type="GO" id="GO:0016604">
    <property type="term" value="C:nuclear body"/>
    <property type="evidence" value="ECO:0007669"/>
    <property type="project" value="Ensembl"/>
</dbReference>
<dbReference type="InterPro" id="IPR004170">
    <property type="entry name" value="WWE_dom"/>
</dbReference>
<evidence type="ECO:0000259" key="12">
    <source>
        <dbReference type="PROSITE" id="PS51059"/>
    </source>
</evidence>
<dbReference type="Gene3D" id="3.30.720.50">
    <property type="match status" value="1"/>
</dbReference>
<dbReference type="CDD" id="cd01439">
    <property type="entry name" value="TCCD_inducible_PARP_like"/>
    <property type="match status" value="1"/>
</dbReference>
<dbReference type="PROSITE" id="PS51059">
    <property type="entry name" value="PARP_CATALYTIC"/>
    <property type="match status" value="1"/>
</dbReference>
<evidence type="ECO:0000256" key="9">
    <source>
        <dbReference type="SAM" id="MobiDB-lite"/>
    </source>
</evidence>
<keyword evidence="4" id="KW-0013">ADP-ribosylation</keyword>
<keyword evidence="6" id="KW-0539">Nucleus</keyword>
<keyword evidence="14" id="KW-1185">Reference proteome</keyword>
<protein>
    <recommendedName>
        <fullName evidence="8">Poly [ADP-ribose] polymerase</fullName>
        <shortName evidence="8">PARP</shortName>
        <ecNumber evidence="8">2.4.2.-</ecNumber>
    </recommendedName>
</protein>
<evidence type="ECO:0000313" key="14">
    <source>
        <dbReference type="Proteomes" id="UP000007754"/>
    </source>
</evidence>
<dbReference type="GO" id="GO:0003950">
    <property type="term" value="F:NAD+ poly-ADP-ribosyltransferase activity"/>
    <property type="evidence" value="ECO:0007669"/>
    <property type="project" value="UniProtKB-UniRule"/>
</dbReference>
<dbReference type="EC" id="2.4.2.-" evidence="8"/>
<dbReference type="InParanoid" id="A0A674GMA7"/>
<dbReference type="FunFam" id="3.90.228.10:FF:000003">
    <property type="entry name" value="TCDD-inducible poly [ADP-ribose] polymerase"/>
    <property type="match status" value="1"/>
</dbReference>
<keyword evidence="5 8" id="KW-0520">NAD</keyword>
<comment type="similarity">
    <text evidence="7">Belongs to the ARTD/PARP family.</text>
</comment>
<evidence type="ECO:0000256" key="7">
    <source>
        <dbReference type="ARBA" id="ARBA00024347"/>
    </source>
</evidence>
<dbReference type="OMA" id="THAICTH"/>
<feature type="region of interest" description="Disordered" evidence="9">
    <location>
        <begin position="83"/>
        <end position="129"/>
    </location>
</feature>
<evidence type="ECO:0000256" key="2">
    <source>
        <dbReference type="ARBA" id="ARBA00022676"/>
    </source>
</evidence>
<name>A0A674GMA7_TAEGU</name>
<dbReference type="Proteomes" id="UP000007754">
    <property type="component" value="Chromosome 1"/>
</dbReference>
<evidence type="ECO:0000256" key="3">
    <source>
        <dbReference type="ARBA" id="ARBA00022679"/>
    </source>
</evidence>
<dbReference type="Pfam" id="PF00644">
    <property type="entry name" value="PARP"/>
    <property type="match status" value="1"/>
</dbReference>
<evidence type="ECO:0000256" key="1">
    <source>
        <dbReference type="ARBA" id="ARBA00004123"/>
    </source>
</evidence>
<dbReference type="PROSITE" id="PS50918">
    <property type="entry name" value="WWE"/>
    <property type="match status" value="1"/>
</dbReference>
<feature type="domain" description="PARP catalytic" evidence="12">
    <location>
        <begin position="243"/>
        <end position="457"/>
    </location>
</feature>
<sequence>MFAPKGDLCSALWLLLLTGPRSAAAAASRPHCGMELLTGPECLQHPLTATLFAPCDLRCARCDGHFCCRAWHQHGVTALVPQGTGTGTGTGTSTGTVTVTGPGTGTETATGTDTGTGPGTRAATGEEMLQGPSEDVFAKVESSVEDMDTSDTQWGWFYLAECGKWHMFQTDSNSHCSISSEDIERSFRTDPRGSLSFTTAKFNYTLDFSVMKQINLTTLKQRPIKRAPFAINSFSFICENEAIPMPSHWENVNTEEPYQLIPLQKKTNEYNEVSSLFGKTMDSQRIKRIKRIQNLDLWEFFCRKKAQLKKKRGVPTINEQMLFHGTSNEFVEAICIHNFDWRINGMHAAVYGKGTYFARDASYSSHFCKESMKHGDTFQIHGVNLQPHLHRPDKVMFLARVLTGDYIGGDSKYVRPPSKDGSFVNLYDSCVDNTWNPKIFVIFDANQIYPEYLIEFC</sequence>
<evidence type="ECO:0000313" key="13">
    <source>
        <dbReference type="Ensembl" id="ENSTGUP00000023601.1"/>
    </source>
</evidence>
<comment type="subcellular location">
    <subcellularLocation>
        <location evidence="1">Nucleus</location>
    </subcellularLocation>
</comment>
<proteinExistence type="inferred from homology"/>
<dbReference type="SUPFAM" id="SSF56399">
    <property type="entry name" value="ADP-ribosylation"/>
    <property type="match status" value="1"/>
</dbReference>
<dbReference type="SUPFAM" id="SSF117839">
    <property type="entry name" value="WWE domain"/>
    <property type="match status" value="1"/>
</dbReference>
<feature type="compositionally biased region" description="Low complexity" evidence="9">
    <location>
        <begin position="93"/>
        <end position="125"/>
    </location>
</feature>
<dbReference type="InterPro" id="IPR037197">
    <property type="entry name" value="WWE_dom_sf"/>
</dbReference>
<keyword evidence="2 8" id="KW-0328">Glycosyltransferase</keyword>
<reference evidence="13" key="2">
    <citation type="submission" date="2025-08" db="UniProtKB">
        <authorList>
            <consortium name="Ensembl"/>
        </authorList>
    </citation>
    <scope>IDENTIFICATION</scope>
</reference>
<evidence type="ECO:0000256" key="8">
    <source>
        <dbReference type="RuleBase" id="RU362114"/>
    </source>
</evidence>